<reference evidence="1" key="1">
    <citation type="submission" date="2020-01" db="EMBL/GenBank/DDBJ databases">
        <title>Identification and distribution of gene clusters putatively required for synthesis of sphingolipid metabolism inhibitors in phylogenetically diverse species of the filamentous fungus Fusarium.</title>
        <authorList>
            <person name="Kim H.-S."/>
            <person name="Busman M."/>
            <person name="Brown D.W."/>
            <person name="Divon H."/>
            <person name="Uhlig S."/>
            <person name="Proctor R.H."/>
        </authorList>
    </citation>
    <scope>NUCLEOTIDE SEQUENCE</scope>
    <source>
        <strain evidence="1">NRRL 31653</strain>
    </source>
</reference>
<organism evidence="1 2">
    <name type="scientific">Fusarium agapanthi</name>
    <dbReference type="NCBI Taxonomy" id="1803897"/>
    <lineage>
        <taxon>Eukaryota</taxon>
        <taxon>Fungi</taxon>
        <taxon>Dikarya</taxon>
        <taxon>Ascomycota</taxon>
        <taxon>Pezizomycotina</taxon>
        <taxon>Sordariomycetes</taxon>
        <taxon>Hypocreomycetidae</taxon>
        <taxon>Hypocreales</taxon>
        <taxon>Nectriaceae</taxon>
        <taxon>Fusarium</taxon>
        <taxon>Fusarium fujikuroi species complex</taxon>
    </lineage>
</organism>
<dbReference type="EMBL" id="LUFC02000789">
    <property type="protein sequence ID" value="KAF4494318.1"/>
    <property type="molecule type" value="Genomic_DNA"/>
</dbReference>
<dbReference type="AlphaFoldDB" id="A0A9P5EAQ7"/>
<accession>A0A9P5EAQ7</accession>
<protein>
    <recommendedName>
        <fullName evidence="3">F-box domain-containing protein</fullName>
    </recommendedName>
</protein>
<evidence type="ECO:0000313" key="2">
    <source>
        <dbReference type="Proteomes" id="UP000737391"/>
    </source>
</evidence>
<proteinExistence type="predicted"/>
<name>A0A9P5EAQ7_9HYPO</name>
<evidence type="ECO:0008006" key="3">
    <source>
        <dbReference type="Google" id="ProtNLM"/>
    </source>
</evidence>
<dbReference type="OrthoDB" id="5422579at2759"/>
<keyword evidence="2" id="KW-1185">Reference proteome</keyword>
<comment type="caution">
    <text evidence="1">The sequence shown here is derived from an EMBL/GenBank/DDBJ whole genome shotgun (WGS) entry which is preliminary data.</text>
</comment>
<gene>
    <name evidence="1" type="ORF">FAGAP_9572</name>
</gene>
<evidence type="ECO:0000313" key="1">
    <source>
        <dbReference type="EMBL" id="KAF4494318.1"/>
    </source>
</evidence>
<sequence length="152" mass="17943">MNSAEQRLDNLSIVNRLPLELLNQVIYTLPNADINNLRLTCSYLGNASLPRFDRVFILTKPRDIEVFTLVANHDRFRFKVTEIIYDDSRFGHPWSRRFKELNRDPNHPTKVPYWFRTFYSSTLGAIDTKEEECQSMPHVKEAFKTRYTLAES</sequence>
<dbReference type="Proteomes" id="UP000737391">
    <property type="component" value="Unassembled WGS sequence"/>
</dbReference>